<organism evidence="1 2">
    <name type="scientific">Bacillus hominis</name>
    <dbReference type="NCBI Taxonomy" id="2817478"/>
    <lineage>
        <taxon>Bacteria</taxon>
        <taxon>Bacillati</taxon>
        <taxon>Bacillota</taxon>
        <taxon>Bacilli</taxon>
        <taxon>Bacillales</taxon>
        <taxon>Bacillaceae</taxon>
        <taxon>Bacillus</taxon>
        <taxon>Bacillus cereus group</taxon>
    </lineage>
</organism>
<evidence type="ECO:0008006" key="3">
    <source>
        <dbReference type="Google" id="ProtNLM"/>
    </source>
</evidence>
<dbReference type="EMBL" id="JAUCFG010000004">
    <property type="protein sequence ID" value="MDM5441925.1"/>
    <property type="molecule type" value="Genomic_DNA"/>
</dbReference>
<proteinExistence type="predicted"/>
<evidence type="ECO:0000313" key="2">
    <source>
        <dbReference type="Proteomes" id="UP001224139"/>
    </source>
</evidence>
<accession>A0ABT7RG37</accession>
<comment type="caution">
    <text evidence="1">The sequence shown here is derived from an EMBL/GenBank/DDBJ whole genome shotgun (WGS) entry which is preliminary data.</text>
</comment>
<dbReference type="Proteomes" id="UP001224139">
    <property type="component" value="Unassembled WGS sequence"/>
</dbReference>
<gene>
    <name evidence="1" type="ORF">QUG02_28410</name>
</gene>
<protein>
    <recommendedName>
        <fullName evidence="3">CYTH domain-containing protein</fullName>
    </recommendedName>
</protein>
<name>A0ABT7RG37_9BACI</name>
<keyword evidence="2" id="KW-1185">Reference proteome</keyword>
<sequence length="54" mass="6301">MAVPQEAKAELEKEAFLMQSFQECEIPQGKIRLLEFYRKKDGKTIRGMLLIFPV</sequence>
<dbReference type="RefSeq" id="WP_289361305.1">
    <property type="nucleotide sequence ID" value="NZ_JAUCFG010000004.1"/>
</dbReference>
<evidence type="ECO:0000313" key="1">
    <source>
        <dbReference type="EMBL" id="MDM5441925.1"/>
    </source>
</evidence>
<reference evidence="1 2" key="1">
    <citation type="submission" date="2023-06" db="EMBL/GenBank/DDBJ databases">
        <title>Comparative genomics of Bacillaceae isolates and their secondary metabolite potential.</title>
        <authorList>
            <person name="Song L."/>
            <person name="Nielsen L.J."/>
            <person name="Mohite O."/>
            <person name="Xu X."/>
            <person name="Weber T."/>
            <person name="Kovacs A.T."/>
        </authorList>
    </citation>
    <scope>NUCLEOTIDE SEQUENCE [LARGE SCALE GENOMIC DNA]</scope>
    <source>
        <strain evidence="1 2">DX2.1</strain>
    </source>
</reference>